<dbReference type="SUPFAM" id="SSF51735">
    <property type="entry name" value="NAD(P)-binding Rossmann-fold domains"/>
    <property type="match status" value="1"/>
</dbReference>
<dbReference type="EC" id="1.1.1.60" evidence="6"/>
<dbReference type="GO" id="GO:0051287">
    <property type="term" value="F:NAD binding"/>
    <property type="evidence" value="ECO:0007669"/>
    <property type="project" value="InterPro"/>
</dbReference>
<dbReference type="Gene3D" id="1.10.1040.10">
    <property type="entry name" value="N-(1-d-carboxylethyl)-l-norvaline Dehydrogenase, domain 2"/>
    <property type="match status" value="1"/>
</dbReference>
<evidence type="ECO:0000256" key="2">
    <source>
        <dbReference type="ARBA" id="ARBA00023027"/>
    </source>
</evidence>
<feature type="active site" evidence="3">
    <location>
        <position position="157"/>
    </location>
</feature>
<protein>
    <submittedName>
        <fullName evidence="6">2-hydroxy-3-oxopropionate reductase</fullName>
        <ecNumber evidence="6">1.1.1.60</ecNumber>
    </submittedName>
</protein>
<dbReference type="InterPro" id="IPR029154">
    <property type="entry name" value="HIBADH-like_NADP-bd"/>
</dbReference>
<keyword evidence="2" id="KW-0520">NAD</keyword>
<dbReference type="GO" id="GO:0008679">
    <property type="term" value="F:2-hydroxy-3-oxopropionate reductase activity"/>
    <property type="evidence" value="ECO:0007669"/>
    <property type="project" value="UniProtKB-EC"/>
</dbReference>
<evidence type="ECO:0000313" key="7">
    <source>
        <dbReference type="Proteomes" id="UP000201613"/>
    </source>
</evidence>
<dbReference type="EMBL" id="FXZK01000003">
    <property type="protein sequence ID" value="SMY08035.1"/>
    <property type="molecule type" value="Genomic_DNA"/>
</dbReference>
<dbReference type="SUPFAM" id="SSF48179">
    <property type="entry name" value="6-phosphogluconate dehydrogenase C-terminal domain-like"/>
    <property type="match status" value="1"/>
</dbReference>
<dbReference type="PIRSF" id="PIRSF000103">
    <property type="entry name" value="HIBADH"/>
    <property type="match status" value="1"/>
</dbReference>
<evidence type="ECO:0000259" key="5">
    <source>
        <dbReference type="Pfam" id="PF14833"/>
    </source>
</evidence>
<dbReference type="GO" id="GO:0050661">
    <property type="term" value="F:NADP binding"/>
    <property type="evidence" value="ECO:0007669"/>
    <property type="project" value="InterPro"/>
</dbReference>
<sequence length="278" mass="29155">MGGAYGRNLIKGGVEVIGVDPAEAARDRLTAAGGQAHAEPGPWIAECDLVILSLISPAILDEVTTQLAGLLAEGQVVLETGTFAMKDKLAARDKIGFAGATLLDCPVSGTGAQANVADLVMMASGPAAGIAHAMPYIKHFTRAVIEAGEFGAGIQLKYVANHAVALHNTAAAEVLNYADALGLDRDTVYKLLSTGAGQSKMLDLRMPLMMAHDYDPPTASLKMFEKDISVIGADLKRLGVQAPLFDVVEGLYTTAIQDLPEQYDAAAVFEVYRSGKAR</sequence>
<organism evidence="6 7">
    <name type="scientific">Flavimaricola marinus</name>
    <dbReference type="NCBI Taxonomy" id="1819565"/>
    <lineage>
        <taxon>Bacteria</taxon>
        <taxon>Pseudomonadati</taxon>
        <taxon>Pseudomonadota</taxon>
        <taxon>Alphaproteobacteria</taxon>
        <taxon>Rhodobacterales</taxon>
        <taxon>Paracoccaceae</taxon>
        <taxon>Flavimaricola</taxon>
    </lineage>
</organism>
<evidence type="ECO:0000256" key="3">
    <source>
        <dbReference type="PIRSR" id="PIRSR000103-1"/>
    </source>
</evidence>
<dbReference type="InterPro" id="IPR008927">
    <property type="entry name" value="6-PGluconate_DH-like_C_sf"/>
</dbReference>
<evidence type="ECO:0000256" key="1">
    <source>
        <dbReference type="ARBA" id="ARBA00023002"/>
    </source>
</evidence>
<dbReference type="InterPro" id="IPR015815">
    <property type="entry name" value="HIBADH-related"/>
</dbReference>
<evidence type="ECO:0000259" key="4">
    <source>
        <dbReference type="Pfam" id="PF03446"/>
    </source>
</evidence>
<dbReference type="Pfam" id="PF03446">
    <property type="entry name" value="NAD_binding_2"/>
    <property type="match status" value="1"/>
</dbReference>
<evidence type="ECO:0000313" key="6">
    <source>
        <dbReference type="EMBL" id="SMY08035.1"/>
    </source>
</evidence>
<gene>
    <name evidence="6" type="primary">garR_4</name>
    <name evidence="6" type="ORF">LOM8899_02182</name>
</gene>
<dbReference type="Gene3D" id="3.40.50.720">
    <property type="entry name" value="NAD(P)-binding Rossmann-like Domain"/>
    <property type="match status" value="1"/>
</dbReference>
<dbReference type="InterPro" id="IPR036291">
    <property type="entry name" value="NAD(P)-bd_dom_sf"/>
</dbReference>
<feature type="domain" description="6-phosphogluconate dehydrogenase NADP-binding" evidence="4">
    <location>
        <begin position="1"/>
        <end position="145"/>
    </location>
</feature>
<dbReference type="AlphaFoldDB" id="A0A238LF35"/>
<dbReference type="PANTHER" id="PTHR43060">
    <property type="entry name" value="3-HYDROXYISOBUTYRATE DEHYDROGENASE-LIKE 1, MITOCHONDRIAL-RELATED"/>
    <property type="match status" value="1"/>
</dbReference>
<keyword evidence="1 6" id="KW-0560">Oxidoreductase</keyword>
<accession>A0A238LF35</accession>
<dbReference type="Proteomes" id="UP000201613">
    <property type="component" value="Unassembled WGS sequence"/>
</dbReference>
<dbReference type="InterPro" id="IPR006115">
    <property type="entry name" value="6PGDH_NADP-bd"/>
</dbReference>
<keyword evidence="7" id="KW-1185">Reference proteome</keyword>
<name>A0A238LF35_9RHOB</name>
<feature type="domain" description="3-hydroxyisobutyrate dehydrogenase-like NAD-binding" evidence="5">
    <location>
        <begin position="151"/>
        <end position="271"/>
    </location>
</feature>
<proteinExistence type="predicted"/>
<dbReference type="Pfam" id="PF14833">
    <property type="entry name" value="NAD_binding_11"/>
    <property type="match status" value="1"/>
</dbReference>
<reference evidence="6 7" key="1">
    <citation type="submission" date="2017-05" db="EMBL/GenBank/DDBJ databases">
        <authorList>
            <person name="Song R."/>
            <person name="Chenine A.L."/>
            <person name="Ruprecht R.M."/>
        </authorList>
    </citation>
    <scope>NUCLEOTIDE SEQUENCE [LARGE SCALE GENOMIC DNA]</scope>
    <source>
        <strain evidence="6 7">CECT 8899</strain>
    </source>
</reference>
<dbReference type="InterPro" id="IPR013328">
    <property type="entry name" value="6PGD_dom2"/>
</dbReference>